<dbReference type="GO" id="GO:0004526">
    <property type="term" value="F:ribonuclease P activity"/>
    <property type="evidence" value="ECO:0007669"/>
    <property type="project" value="InterPro"/>
</dbReference>
<keyword evidence="2" id="KW-0540">Nuclease</keyword>
<evidence type="ECO:0000256" key="3">
    <source>
        <dbReference type="ARBA" id="ARBA00022759"/>
    </source>
</evidence>
<dbReference type="InterPro" id="IPR014721">
    <property type="entry name" value="Ribsml_uS5_D2-typ_fold_subgr"/>
</dbReference>
<dbReference type="NCBIfam" id="TIGR00188">
    <property type="entry name" value="rnpA"/>
    <property type="match status" value="1"/>
</dbReference>
<name>A0A8H7UZT8_9FUNG</name>
<dbReference type="Gene3D" id="3.30.230.10">
    <property type="match status" value="1"/>
</dbReference>
<dbReference type="EMBL" id="JAEPRD010000041">
    <property type="protein sequence ID" value="KAG2204816.1"/>
    <property type="molecule type" value="Genomic_DNA"/>
</dbReference>
<gene>
    <name evidence="6" type="ORF">INT47_004091</name>
</gene>
<evidence type="ECO:0000313" key="6">
    <source>
        <dbReference type="EMBL" id="KAG2204816.1"/>
    </source>
</evidence>
<dbReference type="OrthoDB" id="2383663at2759"/>
<reference evidence="6" key="1">
    <citation type="submission" date="2020-12" db="EMBL/GenBank/DDBJ databases">
        <title>Metabolic potential, ecology and presence of endohyphal bacteria is reflected in genomic diversity of Mucoromycotina.</title>
        <authorList>
            <person name="Muszewska A."/>
            <person name="Okrasinska A."/>
            <person name="Steczkiewicz K."/>
            <person name="Drgas O."/>
            <person name="Orlowska M."/>
            <person name="Perlinska-Lenart U."/>
            <person name="Aleksandrzak-Piekarczyk T."/>
            <person name="Szatraj K."/>
            <person name="Zielenkiewicz U."/>
            <person name="Pilsyk S."/>
            <person name="Malc E."/>
            <person name="Mieczkowski P."/>
            <person name="Kruszewska J.S."/>
            <person name="Biernat P."/>
            <person name="Pawlowska J."/>
        </authorList>
    </citation>
    <scope>NUCLEOTIDE SEQUENCE</scope>
    <source>
        <strain evidence="6">WA0000017839</strain>
    </source>
</reference>
<dbReference type="GO" id="GO:0000049">
    <property type="term" value="F:tRNA binding"/>
    <property type="evidence" value="ECO:0007669"/>
    <property type="project" value="InterPro"/>
</dbReference>
<evidence type="ECO:0000256" key="5">
    <source>
        <dbReference type="ARBA" id="ARBA00022884"/>
    </source>
</evidence>
<proteinExistence type="predicted"/>
<keyword evidence="1" id="KW-0819">tRNA processing</keyword>
<dbReference type="SUPFAM" id="SSF54211">
    <property type="entry name" value="Ribosomal protein S5 domain 2-like"/>
    <property type="match status" value="1"/>
</dbReference>
<keyword evidence="3" id="KW-0255">Endonuclease</keyword>
<comment type="caution">
    <text evidence="6">The sequence shown here is derived from an EMBL/GenBank/DDBJ whole genome shotgun (WGS) entry which is preliminary data.</text>
</comment>
<sequence length="123" mass="14035">MKIPGITTKRMTSIFSKQSKLQHRADAFSLKMMVNETNTVNRVGIITGKKQIGKSAVIRNRADRRLKAAIQTVYPRLKVKGYDYLVFSQPPVITMPWSTLVEQVQTSFFGLQNKVLRKKSPDH</sequence>
<dbReference type="AlphaFoldDB" id="A0A8H7UZT8"/>
<dbReference type="Proteomes" id="UP000603453">
    <property type="component" value="Unassembled WGS sequence"/>
</dbReference>
<protein>
    <submittedName>
        <fullName evidence="6">Uncharacterized protein</fullName>
    </submittedName>
</protein>
<keyword evidence="5" id="KW-0694">RNA-binding</keyword>
<evidence type="ECO:0000256" key="4">
    <source>
        <dbReference type="ARBA" id="ARBA00022801"/>
    </source>
</evidence>
<dbReference type="Pfam" id="PF00825">
    <property type="entry name" value="Ribonuclease_P"/>
    <property type="match status" value="1"/>
</dbReference>
<evidence type="ECO:0000256" key="2">
    <source>
        <dbReference type="ARBA" id="ARBA00022722"/>
    </source>
</evidence>
<evidence type="ECO:0000313" key="7">
    <source>
        <dbReference type="Proteomes" id="UP000603453"/>
    </source>
</evidence>
<dbReference type="InterPro" id="IPR000100">
    <property type="entry name" value="RNase_P"/>
</dbReference>
<keyword evidence="7" id="KW-1185">Reference proteome</keyword>
<evidence type="ECO:0000256" key="1">
    <source>
        <dbReference type="ARBA" id="ARBA00022694"/>
    </source>
</evidence>
<organism evidence="6 7">
    <name type="scientific">Mucor saturninus</name>
    <dbReference type="NCBI Taxonomy" id="64648"/>
    <lineage>
        <taxon>Eukaryota</taxon>
        <taxon>Fungi</taxon>
        <taxon>Fungi incertae sedis</taxon>
        <taxon>Mucoromycota</taxon>
        <taxon>Mucoromycotina</taxon>
        <taxon>Mucoromycetes</taxon>
        <taxon>Mucorales</taxon>
        <taxon>Mucorineae</taxon>
        <taxon>Mucoraceae</taxon>
        <taxon>Mucor</taxon>
    </lineage>
</organism>
<accession>A0A8H7UZT8</accession>
<dbReference type="GO" id="GO:0008033">
    <property type="term" value="P:tRNA processing"/>
    <property type="evidence" value="ECO:0007669"/>
    <property type="project" value="UniProtKB-KW"/>
</dbReference>
<keyword evidence="4" id="KW-0378">Hydrolase</keyword>
<dbReference type="InterPro" id="IPR020568">
    <property type="entry name" value="Ribosomal_Su5_D2-typ_SF"/>
</dbReference>